<dbReference type="Proteomes" id="UP000747399">
    <property type="component" value="Unassembled WGS sequence"/>
</dbReference>
<organism evidence="3 4">
    <name type="scientific">Volvox africanus</name>
    <dbReference type="NCBI Taxonomy" id="51714"/>
    <lineage>
        <taxon>Eukaryota</taxon>
        <taxon>Viridiplantae</taxon>
        <taxon>Chlorophyta</taxon>
        <taxon>core chlorophytes</taxon>
        <taxon>Chlorophyceae</taxon>
        <taxon>CS clade</taxon>
        <taxon>Chlamydomonadales</taxon>
        <taxon>Volvocaceae</taxon>
        <taxon>Volvox</taxon>
    </lineage>
</organism>
<name>A0A8J4F4P4_9CHLO</name>
<gene>
    <name evidence="3" type="ORF">Vafri_14377</name>
</gene>
<sequence length="269" mass="27574">MAPKSGHTRPGQGLHASGKSSRRHGGGASDARKGGKTGGGGGSGAIEGGAMATAVMQKKAVGGISPGVEAQVRLLLQELHRQELLHHHHQQQNQHHQQHHQYQRHRLPRDGGGDTDAAGPAAAPLVAAVDNRTLTAFSAVWDQLLAAGFGAEQIKRVVPELPRSPHALLEAAMDWLCLHLPVSELPQKFKSAGSGGAAYGAAPVRILAVAQQQQQQQPSGALAGAPLPGSGGEPGPGVFSSHAEGRSDRLWDDSGPSSGSGSGSSSEGE</sequence>
<keyword evidence="4" id="KW-1185">Reference proteome</keyword>
<dbReference type="EMBL" id="BNCO01000036">
    <property type="protein sequence ID" value="GIL59642.1"/>
    <property type="molecule type" value="Genomic_DNA"/>
</dbReference>
<feature type="compositionally biased region" description="Low complexity" evidence="1">
    <location>
        <begin position="254"/>
        <end position="269"/>
    </location>
</feature>
<evidence type="ECO:0000259" key="2">
    <source>
        <dbReference type="Pfam" id="PF24899"/>
    </source>
</evidence>
<feature type="compositionally biased region" description="Basic and acidic residues" evidence="1">
    <location>
        <begin position="243"/>
        <end position="252"/>
    </location>
</feature>
<comment type="caution">
    <text evidence="3">The sequence shown here is derived from an EMBL/GenBank/DDBJ whole genome shotgun (WGS) entry which is preliminary data.</text>
</comment>
<dbReference type="Pfam" id="PF24899">
    <property type="entry name" value="UBA_DHX29"/>
    <property type="match status" value="1"/>
</dbReference>
<feature type="domain" description="ATP-dependent RNA helicase DHX29-like UBA" evidence="2">
    <location>
        <begin position="140"/>
        <end position="190"/>
    </location>
</feature>
<dbReference type="InterPro" id="IPR056890">
    <property type="entry name" value="UBA_DHX29-like"/>
</dbReference>
<feature type="region of interest" description="Disordered" evidence="1">
    <location>
        <begin position="210"/>
        <end position="269"/>
    </location>
</feature>
<feature type="non-terminal residue" evidence="3">
    <location>
        <position position="1"/>
    </location>
</feature>
<dbReference type="GO" id="GO:0004386">
    <property type="term" value="F:helicase activity"/>
    <property type="evidence" value="ECO:0007669"/>
    <property type="project" value="UniProtKB-KW"/>
</dbReference>
<feature type="region of interest" description="Disordered" evidence="1">
    <location>
        <begin position="1"/>
        <end position="44"/>
    </location>
</feature>
<dbReference type="GO" id="GO:0016787">
    <property type="term" value="F:hydrolase activity"/>
    <property type="evidence" value="ECO:0007669"/>
    <property type="project" value="UniProtKB-KW"/>
</dbReference>
<proteinExistence type="predicted"/>
<dbReference type="AlphaFoldDB" id="A0A8J4F4P4"/>
<protein>
    <recommendedName>
        <fullName evidence="2">ATP-dependent RNA helicase DHX29-like UBA domain-containing protein</fullName>
    </recommendedName>
</protein>
<reference evidence="3" key="1">
    <citation type="journal article" date="2021" name="Proc. Natl. Acad. Sci. U.S.A.">
        <title>Three genomes in the algal genus Volvox reveal the fate of a haploid sex-determining region after a transition to homothallism.</title>
        <authorList>
            <person name="Yamamoto K."/>
            <person name="Hamaji T."/>
            <person name="Kawai-Toyooka H."/>
            <person name="Matsuzaki R."/>
            <person name="Takahashi F."/>
            <person name="Nishimura Y."/>
            <person name="Kawachi M."/>
            <person name="Noguchi H."/>
            <person name="Minakuchi Y."/>
            <person name="Umen J.G."/>
            <person name="Toyoda A."/>
            <person name="Nozaki H."/>
        </authorList>
    </citation>
    <scope>NUCLEOTIDE SEQUENCE</scope>
    <source>
        <strain evidence="3">NIES-3780</strain>
    </source>
</reference>
<feature type="compositionally biased region" description="Basic residues" evidence="1">
    <location>
        <begin position="86"/>
        <end position="107"/>
    </location>
</feature>
<feature type="compositionally biased region" description="Low complexity" evidence="1">
    <location>
        <begin position="211"/>
        <end position="228"/>
    </location>
</feature>
<evidence type="ECO:0000256" key="1">
    <source>
        <dbReference type="SAM" id="MobiDB-lite"/>
    </source>
</evidence>
<accession>A0A8J4F4P4</accession>
<evidence type="ECO:0000313" key="3">
    <source>
        <dbReference type="EMBL" id="GIL59642.1"/>
    </source>
</evidence>
<feature type="region of interest" description="Disordered" evidence="1">
    <location>
        <begin position="86"/>
        <end position="119"/>
    </location>
</feature>
<evidence type="ECO:0000313" key="4">
    <source>
        <dbReference type="Proteomes" id="UP000747399"/>
    </source>
</evidence>